<evidence type="ECO:0000256" key="1">
    <source>
        <dbReference type="ARBA" id="ARBA00004123"/>
    </source>
</evidence>
<proteinExistence type="predicted"/>
<dbReference type="EMBL" id="GDHC01020067">
    <property type="protein sequence ID" value="JAP98561.1"/>
    <property type="molecule type" value="Transcribed_RNA"/>
</dbReference>
<dbReference type="InterPro" id="IPR009057">
    <property type="entry name" value="Homeodomain-like_sf"/>
</dbReference>
<keyword evidence="4" id="KW-0418">Kinase</keyword>
<keyword evidence="2" id="KW-0175">Coiled coil</keyword>
<sequence>MRVCFESLCFSSIPEEADSPPPNSVKPVITKDMSGGSAVGRTPADLESRILELEAELRAKEGEILELRSQLDQFQSVFPFLLGTNNCNNNHIYKARKGGDERRKRAQGISAEPFDFQTIQELASNKFPVYNKSERMVRNYARKTTKGAYSRSDLLAAVEKVKARQMSITEASTAYHIHKNTLRDHVSGRWGAKSSTF</sequence>
<dbReference type="GO" id="GO:0005634">
    <property type="term" value="C:nucleus"/>
    <property type="evidence" value="ECO:0007669"/>
    <property type="project" value="UniProtKB-SubCell"/>
</dbReference>
<dbReference type="AlphaFoldDB" id="A0A146KTS3"/>
<evidence type="ECO:0000259" key="3">
    <source>
        <dbReference type="Pfam" id="PF05225"/>
    </source>
</evidence>
<keyword evidence="4" id="KW-0808">Transferase</keyword>
<dbReference type="InterPro" id="IPR007889">
    <property type="entry name" value="HTH_Psq"/>
</dbReference>
<dbReference type="GO" id="GO:0016301">
    <property type="term" value="F:kinase activity"/>
    <property type="evidence" value="ECO:0007669"/>
    <property type="project" value="UniProtKB-KW"/>
</dbReference>
<comment type="subcellular location">
    <subcellularLocation>
        <location evidence="1">Nucleus</location>
    </subcellularLocation>
</comment>
<feature type="coiled-coil region" evidence="2">
    <location>
        <begin position="50"/>
        <end position="77"/>
    </location>
</feature>
<dbReference type="Pfam" id="PF05225">
    <property type="entry name" value="HTH_psq"/>
    <property type="match status" value="1"/>
</dbReference>
<gene>
    <name evidence="4" type="primary">for_2</name>
    <name evidence="4" type="ORF">g.76126</name>
</gene>
<feature type="domain" description="HTH psq-type" evidence="3">
    <location>
        <begin position="153"/>
        <end position="192"/>
    </location>
</feature>
<evidence type="ECO:0000256" key="2">
    <source>
        <dbReference type="SAM" id="Coils"/>
    </source>
</evidence>
<dbReference type="Gene3D" id="1.20.5.490">
    <property type="entry name" value="Single helix bin"/>
    <property type="match status" value="1"/>
</dbReference>
<evidence type="ECO:0000313" key="4">
    <source>
        <dbReference type="EMBL" id="JAP98561.1"/>
    </source>
</evidence>
<dbReference type="GO" id="GO:0003677">
    <property type="term" value="F:DNA binding"/>
    <property type="evidence" value="ECO:0007669"/>
    <property type="project" value="InterPro"/>
</dbReference>
<reference evidence="4" key="1">
    <citation type="journal article" date="2016" name="Gigascience">
        <title>De novo construction of an expanded transcriptome assembly for the western tarnished plant bug, Lygus hesperus.</title>
        <authorList>
            <person name="Tassone E.E."/>
            <person name="Geib S.M."/>
            <person name="Hall B."/>
            <person name="Fabrick J.A."/>
            <person name="Brent C.S."/>
            <person name="Hull J.J."/>
        </authorList>
    </citation>
    <scope>NUCLEOTIDE SEQUENCE</scope>
</reference>
<dbReference type="Gene3D" id="1.10.10.60">
    <property type="entry name" value="Homeodomain-like"/>
    <property type="match status" value="1"/>
</dbReference>
<organism evidence="4">
    <name type="scientific">Lygus hesperus</name>
    <name type="common">Western plant bug</name>
    <dbReference type="NCBI Taxonomy" id="30085"/>
    <lineage>
        <taxon>Eukaryota</taxon>
        <taxon>Metazoa</taxon>
        <taxon>Ecdysozoa</taxon>
        <taxon>Arthropoda</taxon>
        <taxon>Hexapoda</taxon>
        <taxon>Insecta</taxon>
        <taxon>Pterygota</taxon>
        <taxon>Neoptera</taxon>
        <taxon>Paraneoptera</taxon>
        <taxon>Hemiptera</taxon>
        <taxon>Heteroptera</taxon>
        <taxon>Panheteroptera</taxon>
        <taxon>Cimicomorpha</taxon>
        <taxon>Miridae</taxon>
        <taxon>Mirini</taxon>
        <taxon>Lygus</taxon>
    </lineage>
</organism>
<name>A0A146KTS3_LYGHE</name>
<protein>
    <submittedName>
        <fullName evidence="4">cGMP-dependent protein kinase, isozyme 2 forms cD4/T1/T3A/T3B</fullName>
    </submittedName>
</protein>
<dbReference type="CDD" id="cd12083">
    <property type="entry name" value="DD_cGKI"/>
    <property type="match status" value="1"/>
</dbReference>
<dbReference type="SUPFAM" id="SSF46689">
    <property type="entry name" value="Homeodomain-like"/>
    <property type="match status" value="1"/>
</dbReference>
<accession>A0A146KTS3</accession>